<evidence type="ECO:0000259" key="6">
    <source>
        <dbReference type="PROSITE" id="PS50016"/>
    </source>
</evidence>
<dbReference type="InterPro" id="IPR019787">
    <property type="entry name" value="Znf_PHD-finger"/>
</dbReference>
<organism evidence="7">
    <name type="scientific">Timema cristinae</name>
    <name type="common">Walking stick</name>
    <dbReference type="NCBI Taxonomy" id="61476"/>
    <lineage>
        <taxon>Eukaryota</taxon>
        <taxon>Metazoa</taxon>
        <taxon>Ecdysozoa</taxon>
        <taxon>Arthropoda</taxon>
        <taxon>Hexapoda</taxon>
        <taxon>Insecta</taxon>
        <taxon>Pterygota</taxon>
        <taxon>Neoptera</taxon>
        <taxon>Polyneoptera</taxon>
        <taxon>Phasmatodea</taxon>
        <taxon>Timematodea</taxon>
        <taxon>Timematoidea</taxon>
        <taxon>Timematidae</taxon>
        <taxon>Timema</taxon>
    </lineage>
</organism>
<reference evidence="7" key="1">
    <citation type="submission" date="2020-11" db="EMBL/GenBank/DDBJ databases">
        <authorList>
            <person name="Tran Van P."/>
        </authorList>
    </citation>
    <scope>NUCLEOTIDE SEQUENCE</scope>
</reference>
<feature type="compositionally biased region" description="Polar residues" evidence="5">
    <location>
        <begin position="105"/>
        <end position="116"/>
    </location>
</feature>
<proteinExistence type="predicted"/>
<feature type="region of interest" description="Disordered" evidence="5">
    <location>
        <begin position="103"/>
        <end position="147"/>
    </location>
</feature>
<evidence type="ECO:0000313" key="7">
    <source>
        <dbReference type="EMBL" id="CAD7406153.1"/>
    </source>
</evidence>
<dbReference type="InterPro" id="IPR011011">
    <property type="entry name" value="Znf_FYVE_PHD"/>
</dbReference>
<gene>
    <name evidence="7" type="ORF">TCEB3V08_LOCUS8358</name>
</gene>
<protein>
    <recommendedName>
        <fullName evidence="6">PHD-type domain-containing protein</fullName>
    </recommendedName>
</protein>
<feature type="domain" description="PHD-type" evidence="6">
    <location>
        <begin position="17"/>
        <end position="63"/>
    </location>
</feature>
<evidence type="ECO:0000256" key="3">
    <source>
        <dbReference type="ARBA" id="ARBA00022833"/>
    </source>
</evidence>
<keyword evidence="1" id="KW-0479">Metal-binding</keyword>
<dbReference type="EMBL" id="OC319726">
    <property type="protein sequence ID" value="CAD7406153.1"/>
    <property type="molecule type" value="Genomic_DNA"/>
</dbReference>
<dbReference type="Gene3D" id="3.30.40.10">
    <property type="entry name" value="Zinc/RING finger domain, C3HC4 (zinc finger)"/>
    <property type="match status" value="1"/>
</dbReference>
<keyword evidence="3" id="KW-0862">Zinc</keyword>
<accession>A0A7R9H503</accession>
<dbReference type="SUPFAM" id="SSF57903">
    <property type="entry name" value="FYVE/PHD zinc finger"/>
    <property type="match status" value="1"/>
</dbReference>
<keyword evidence="2 4" id="KW-0863">Zinc-finger</keyword>
<dbReference type="InterPro" id="IPR013083">
    <property type="entry name" value="Znf_RING/FYVE/PHD"/>
</dbReference>
<evidence type="ECO:0000256" key="5">
    <source>
        <dbReference type="SAM" id="MobiDB-lite"/>
    </source>
</evidence>
<dbReference type="PROSITE" id="PS50016">
    <property type="entry name" value="ZF_PHD_2"/>
    <property type="match status" value="1"/>
</dbReference>
<sequence>MNNSCRDVAFPNMLSIVVNCSKCGFEGRLAHCEGCSRYFHKKCTVPHLKKIHKHWMCTDCVPKESSPKSSKRKFISDAVESPEPKQRRCSASAAVVNISKYAKQLQRSDSWNGSRNMDNECKKDKESEGHGNEVCEEHVSCHEERQD</sequence>
<name>A0A7R9H503_TIMCR</name>
<evidence type="ECO:0000256" key="2">
    <source>
        <dbReference type="ARBA" id="ARBA00022771"/>
    </source>
</evidence>
<dbReference type="GO" id="GO:0008270">
    <property type="term" value="F:zinc ion binding"/>
    <property type="evidence" value="ECO:0007669"/>
    <property type="project" value="UniProtKB-KW"/>
</dbReference>
<evidence type="ECO:0000256" key="1">
    <source>
        <dbReference type="ARBA" id="ARBA00022723"/>
    </source>
</evidence>
<feature type="region of interest" description="Disordered" evidence="5">
    <location>
        <begin position="62"/>
        <end position="86"/>
    </location>
</feature>
<feature type="compositionally biased region" description="Basic and acidic residues" evidence="5">
    <location>
        <begin position="117"/>
        <end position="147"/>
    </location>
</feature>
<evidence type="ECO:0000256" key="4">
    <source>
        <dbReference type="PROSITE-ProRule" id="PRU00146"/>
    </source>
</evidence>
<dbReference type="AlphaFoldDB" id="A0A7R9H503"/>